<proteinExistence type="predicted"/>
<reference evidence="1" key="1">
    <citation type="journal article" date="2005" name="Plasmid">
        <title>Linkage of a novel mercury resistance operon with streptomycin resistance on a conjugative plasmid in Enterococcus faecium.</title>
        <authorList>
            <person name="Davis I.J."/>
            <person name="Roberts A.P."/>
            <person name="Ready D."/>
            <person name="Richards H."/>
            <person name="Wilson M."/>
            <person name="Mullany P."/>
        </authorList>
    </citation>
    <scope>NUCLEOTIDE SEQUENCE</scope>
    <source>
        <strain evidence="1">664.1H1</strain>
        <plasmid evidence="1">pPPM1000</plasmid>
    </source>
</reference>
<sequence>MVCSNAGSSALKASKRVPFLRAKIIFNEKLHKKRKPRFNSSAFSKAMLYDSFNSYQITDRDKTGNYGVDFSTLIKKLEKSNL</sequence>
<protein>
    <submittedName>
        <fullName evidence="1">TnpA C-terminal</fullName>
    </submittedName>
</protein>
<keyword evidence="1" id="KW-0614">Plasmid</keyword>
<dbReference type="EMBL" id="AY351675">
    <property type="protein sequence ID" value="AAR10429.1"/>
    <property type="molecule type" value="Genomic_DNA"/>
</dbReference>
<evidence type="ECO:0000313" key="1">
    <source>
        <dbReference type="EMBL" id="AAR10429.1"/>
    </source>
</evidence>
<name>Q6V4T2_ENTFC</name>
<organism evidence="1">
    <name type="scientific">Enterococcus faecium</name>
    <name type="common">Streptococcus faecium</name>
    <dbReference type="NCBI Taxonomy" id="1352"/>
    <lineage>
        <taxon>Bacteria</taxon>
        <taxon>Bacillati</taxon>
        <taxon>Bacillota</taxon>
        <taxon>Bacilli</taxon>
        <taxon>Lactobacillales</taxon>
        <taxon>Enterococcaceae</taxon>
        <taxon>Enterococcus</taxon>
    </lineage>
</organism>
<dbReference type="AlphaFoldDB" id="Q6V4T2"/>
<geneLocation type="plasmid" evidence="1">
    <name>pPPM1000</name>
</geneLocation>
<accession>Q6V4T2</accession>